<evidence type="ECO:0000313" key="2">
    <source>
        <dbReference type="EMBL" id="PTD10321.1"/>
    </source>
</evidence>
<dbReference type="Proteomes" id="UP000241587">
    <property type="component" value="Unassembled WGS sequence"/>
</dbReference>
<evidence type="ECO:0000256" key="1">
    <source>
        <dbReference type="SAM" id="MobiDB-lite"/>
    </source>
</evidence>
<gene>
    <name evidence="2" type="ORF">FCULG_00007428</name>
</gene>
<dbReference type="OMA" id="RKSFHNN"/>
<evidence type="ECO:0000313" key="3">
    <source>
        <dbReference type="Proteomes" id="UP000241587"/>
    </source>
</evidence>
<dbReference type="EMBL" id="PVEM01000003">
    <property type="protein sequence ID" value="PTD10321.1"/>
    <property type="molecule type" value="Genomic_DNA"/>
</dbReference>
<feature type="compositionally biased region" description="Basic and acidic residues" evidence="1">
    <location>
        <begin position="287"/>
        <end position="311"/>
    </location>
</feature>
<accession>A0A2T4H3D6</accession>
<organism evidence="2 3">
    <name type="scientific">Fusarium culmorum</name>
    <dbReference type="NCBI Taxonomy" id="5516"/>
    <lineage>
        <taxon>Eukaryota</taxon>
        <taxon>Fungi</taxon>
        <taxon>Dikarya</taxon>
        <taxon>Ascomycota</taxon>
        <taxon>Pezizomycotina</taxon>
        <taxon>Sordariomycetes</taxon>
        <taxon>Hypocreomycetidae</taxon>
        <taxon>Hypocreales</taxon>
        <taxon>Nectriaceae</taxon>
        <taxon>Fusarium</taxon>
    </lineage>
</organism>
<name>A0A2T4H3D6_FUSCU</name>
<reference evidence="2 3" key="1">
    <citation type="submission" date="2018-02" db="EMBL/GenBank/DDBJ databases">
        <title>Fusarium culmorum secondary metabolites in fungal-bacterial-plant interactions.</title>
        <authorList>
            <person name="Schmidt R."/>
        </authorList>
    </citation>
    <scope>NUCLEOTIDE SEQUENCE [LARGE SCALE GENOMIC DNA]</scope>
    <source>
        <strain evidence="2 3">PV</strain>
    </source>
</reference>
<comment type="caution">
    <text evidence="2">The sequence shown here is derived from an EMBL/GenBank/DDBJ whole genome shotgun (WGS) entry which is preliminary data.</text>
</comment>
<sequence length="320" mass="36702">MSMISHDLLELDHDHVNALDRAIRNILSTKIAQVVYAQIFDGLPTEQSLLESFDHVKGHPVHGMGYKDIHPGSFDKVRTSMDRFNIFDLDFNRKAIECFQKESVGSDAFSLRLIELVVVACHEAGARAYAIDGGTYKHKTYHEWRKRVLVEKGHDIESRRSHAPPLAAFSHPEYQYPEQYPRGIADVAGYWAESKIFGGVVLFDRGETEDKCKSMWIHGDLIKGPKTLYPPTQKQFDALVKFLTMPMESHTECPLPILGTPSNLPRRDPYDAFAYQHIFRDRFERKLDTLPQRQQDEHSDYMSRGDPKGQEQSHGYVSLL</sequence>
<dbReference type="AlphaFoldDB" id="A0A2T4H3D6"/>
<protein>
    <submittedName>
        <fullName evidence="2">Uncharacterized protein</fullName>
    </submittedName>
</protein>
<feature type="region of interest" description="Disordered" evidence="1">
    <location>
        <begin position="287"/>
        <end position="320"/>
    </location>
</feature>
<proteinExistence type="predicted"/>
<dbReference type="OrthoDB" id="5346581at2759"/>
<keyword evidence="3" id="KW-1185">Reference proteome</keyword>